<feature type="domain" description="Methyltransferase" evidence="1">
    <location>
        <begin position="64"/>
        <end position="160"/>
    </location>
</feature>
<organism evidence="2 3">
    <name type="scientific">Amycolatopsis xylanica</name>
    <dbReference type="NCBI Taxonomy" id="589385"/>
    <lineage>
        <taxon>Bacteria</taxon>
        <taxon>Bacillati</taxon>
        <taxon>Actinomycetota</taxon>
        <taxon>Actinomycetes</taxon>
        <taxon>Pseudonocardiales</taxon>
        <taxon>Pseudonocardiaceae</taxon>
        <taxon>Amycolatopsis</taxon>
    </lineage>
</organism>
<evidence type="ECO:0000313" key="2">
    <source>
        <dbReference type="EMBL" id="SDZ16475.1"/>
    </source>
</evidence>
<name>A0A1H3QTY1_9PSEU</name>
<evidence type="ECO:0000259" key="1">
    <source>
        <dbReference type="Pfam" id="PF13649"/>
    </source>
</evidence>
<dbReference type="Proteomes" id="UP000199515">
    <property type="component" value="Unassembled WGS sequence"/>
</dbReference>
<accession>A0A1H3QTY1</accession>
<evidence type="ECO:0000313" key="3">
    <source>
        <dbReference type="Proteomes" id="UP000199515"/>
    </source>
</evidence>
<dbReference type="PANTHER" id="PTHR43464:SF92">
    <property type="entry name" value="SLR1071 PROTEIN"/>
    <property type="match status" value="1"/>
</dbReference>
<dbReference type="GO" id="GO:0032259">
    <property type="term" value="P:methylation"/>
    <property type="evidence" value="ECO:0007669"/>
    <property type="project" value="UniProtKB-KW"/>
</dbReference>
<dbReference type="AlphaFoldDB" id="A0A1H3QTY1"/>
<sequence>MKIKERVLGRILRWWGPRGGLAQFHQPTGAVGHVAGWIMGRRSSNVARNRWAVRLLDVQPTDRVIELGCGPGVAIAALATRASRGLVVGVDHSQVMIRQARHRNRPAIRTGRVHLVHTPVENLSISEGPFDAALAVNTVGMWPEPTARLRELARLLRPGGRIALVSQPRCPGATAATSAAAAQELAGRLTEAGFERLRTEMLDLDPPATCVIGYVAPA</sequence>
<reference evidence="2 3" key="1">
    <citation type="submission" date="2016-10" db="EMBL/GenBank/DDBJ databases">
        <authorList>
            <person name="de Groot N.N."/>
        </authorList>
    </citation>
    <scope>NUCLEOTIDE SEQUENCE [LARGE SCALE GENOMIC DNA]</scope>
    <source>
        <strain evidence="2 3">CPCC 202699</strain>
    </source>
</reference>
<dbReference type="PANTHER" id="PTHR43464">
    <property type="entry name" value="METHYLTRANSFERASE"/>
    <property type="match status" value="1"/>
</dbReference>
<dbReference type="InterPro" id="IPR041698">
    <property type="entry name" value="Methyltransf_25"/>
</dbReference>
<dbReference type="CDD" id="cd02440">
    <property type="entry name" value="AdoMet_MTases"/>
    <property type="match status" value="1"/>
</dbReference>
<gene>
    <name evidence="2" type="ORF">SAMN05421504_11066</name>
</gene>
<dbReference type="RefSeq" id="WP_091297021.1">
    <property type="nucleotide sequence ID" value="NZ_FNON01000010.1"/>
</dbReference>
<keyword evidence="2" id="KW-0808">Transferase</keyword>
<dbReference type="Gene3D" id="3.40.50.150">
    <property type="entry name" value="Vaccinia Virus protein VP39"/>
    <property type="match status" value="1"/>
</dbReference>
<dbReference type="GO" id="GO:0008168">
    <property type="term" value="F:methyltransferase activity"/>
    <property type="evidence" value="ECO:0007669"/>
    <property type="project" value="UniProtKB-KW"/>
</dbReference>
<keyword evidence="3" id="KW-1185">Reference proteome</keyword>
<dbReference type="STRING" id="589385.SAMN05421504_11066"/>
<dbReference type="InterPro" id="IPR029063">
    <property type="entry name" value="SAM-dependent_MTases_sf"/>
</dbReference>
<proteinExistence type="predicted"/>
<keyword evidence="2" id="KW-0489">Methyltransferase</keyword>
<dbReference type="Pfam" id="PF13649">
    <property type="entry name" value="Methyltransf_25"/>
    <property type="match status" value="1"/>
</dbReference>
<dbReference type="OrthoDB" id="4571118at2"/>
<protein>
    <submittedName>
        <fullName evidence="2">Methyltransferase domain-containing protein</fullName>
    </submittedName>
</protein>
<dbReference type="EMBL" id="FNON01000010">
    <property type="protein sequence ID" value="SDZ16475.1"/>
    <property type="molecule type" value="Genomic_DNA"/>
</dbReference>
<dbReference type="SUPFAM" id="SSF53335">
    <property type="entry name" value="S-adenosyl-L-methionine-dependent methyltransferases"/>
    <property type="match status" value="1"/>
</dbReference>